<dbReference type="InterPro" id="IPR005225">
    <property type="entry name" value="Small_GTP-bd"/>
</dbReference>
<dbReference type="HAMAP" id="MF_00100_B">
    <property type="entry name" value="IF_2_B"/>
    <property type="match status" value="1"/>
</dbReference>
<dbReference type="NCBIfam" id="TIGR00487">
    <property type="entry name" value="IF-2"/>
    <property type="match status" value="1"/>
</dbReference>
<feature type="region of interest" description="Disordered" evidence="10">
    <location>
        <begin position="55"/>
        <end position="236"/>
    </location>
</feature>
<dbReference type="Pfam" id="PF04760">
    <property type="entry name" value="IF2_N"/>
    <property type="match status" value="1"/>
</dbReference>
<feature type="domain" description="Tr-type G" evidence="11">
    <location>
        <begin position="328"/>
        <end position="497"/>
    </location>
</feature>
<dbReference type="InterPro" id="IPR044145">
    <property type="entry name" value="IF2_II"/>
</dbReference>
<dbReference type="Pfam" id="PF00009">
    <property type="entry name" value="GTP_EFTU"/>
    <property type="match status" value="1"/>
</dbReference>
<protein>
    <recommendedName>
        <fullName evidence="2 8">Translation initiation factor IF-2</fullName>
    </recommendedName>
</protein>
<dbReference type="FunFam" id="2.40.30.10:FF:000007">
    <property type="entry name" value="Translation initiation factor IF-2"/>
    <property type="match status" value="1"/>
</dbReference>
<dbReference type="PROSITE" id="PS01176">
    <property type="entry name" value="IF2"/>
    <property type="match status" value="1"/>
</dbReference>
<comment type="similarity">
    <text evidence="1 8 9">Belongs to the TRAFAC class translation factor GTPase superfamily. Classic translation factor GTPase family. IF-2 subfamily.</text>
</comment>
<dbReference type="GO" id="GO:0005525">
    <property type="term" value="F:GTP binding"/>
    <property type="evidence" value="ECO:0007669"/>
    <property type="project" value="UniProtKB-KW"/>
</dbReference>
<dbReference type="InterPro" id="IPR015760">
    <property type="entry name" value="TIF_IF2"/>
</dbReference>
<dbReference type="Gene3D" id="2.40.30.10">
    <property type="entry name" value="Translation factors"/>
    <property type="match status" value="2"/>
</dbReference>
<reference evidence="12" key="1">
    <citation type="submission" date="2023-02" db="EMBL/GenBank/DDBJ databases">
        <title>Gut commensal Christensenella minuta modulates host metabolism via a new class of secondary bile acids.</title>
        <authorList>
            <person name="Liu C."/>
        </authorList>
    </citation>
    <scope>NUCLEOTIDE SEQUENCE</scope>
    <source>
        <strain evidence="12">CA70</strain>
    </source>
</reference>
<sequence length="826" mass="91454">MSKIKILETNKSLLTNAQGIFNRILEMQTEADSQLRDIKAIEAKILDIEKLRNEKARQEKEEQQRAEEEAKKLAQQKAAEEKAAAEEEARKRQEEAKVPENTQPKEERPKEKVPVPKETVIEEKVSVAPKTETGSKRPKAEETEKPMGKEVIAEAAPKQKRETAKKPEKNEAKPAKKFANQNAKPGGFEHGKKSKKQMEEDRGKRPKIKERVFSIDDDDFPRGSRKRRSNKKQQPKTVIEPIKIEKAVITEETISVKLFSEKIGKPVSEILKKLLLLGMMSTINSQIDFDTASLVAGEFGIELEQKIEKTAEDILIEEAPDLEEQLQKRPPIVTIMGHVDHGKTSLLDKIRQSKVTEGEAGGITQHIGAYQVELNGEKITFIDTPGHEAFTAMRARGAQVTDIAIIVVAADDGIMPQTVEAINHAKSADVPIIVAVNKIDRPNANVQKIMQELTEHDLLPEEWGGETIVVPVSAKTGEGIDKLLEMILLVAEVQELKANPDRLAKGTIIEAQLDKGRGPVATVLVETGTLRTGDTIIAGTAYGRVRAMVNDIGQNVSEALPSQPVEVIGFSEVPVAGDILHATPADKLSKQVAEERKDKQKAEILKKMTKVSLDDLFNQIAEGQIKDLNIVIKADVQGSVEAVRQSLEKLSNDEVRVRAIHCGVGAITETDVMLASAANAIIIGFNVRPDNMAQTAAEREKVDIRLYRIIYKAIEDITAAMKGMLEPEFEELVIGHAEVRQTFKVSSVGTIAGCYVTDGMIRRNAQARLLRDNVVIYEGALSSLKRFKDDAKEVAQGYECGLSLERFDDIKEGDVIECFEMHEIAR</sequence>
<dbReference type="Pfam" id="PF22042">
    <property type="entry name" value="EF-G_D2"/>
    <property type="match status" value="1"/>
</dbReference>
<dbReference type="PANTHER" id="PTHR43381">
    <property type="entry name" value="TRANSLATION INITIATION FACTOR IF-2-RELATED"/>
    <property type="match status" value="1"/>
</dbReference>
<evidence type="ECO:0000256" key="5">
    <source>
        <dbReference type="ARBA" id="ARBA00022917"/>
    </source>
</evidence>
<dbReference type="CDD" id="cd01887">
    <property type="entry name" value="IF2_eIF5B"/>
    <property type="match status" value="1"/>
</dbReference>
<evidence type="ECO:0000256" key="3">
    <source>
        <dbReference type="ARBA" id="ARBA00022540"/>
    </source>
</evidence>
<dbReference type="NCBIfam" id="TIGR00231">
    <property type="entry name" value="small_GTP"/>
    <property type="match status" value="1"/>
</dbReference>
<evidence type="ECO:0000256" key="10">
    <source>
        <dbReference type="SAM" id="MobiDB-lite"/>
    </source>
</evidence>
<dbReference type="SUPFAM" id="SSF52540">
    <property type="entry name" value="P-loop containing nucleoside triphosphate hydrolases"/>
    <property type="match status" value="1"/>
</dbReference>
<feature type="compositionally biased region" description="Basic residues" evidence="10">
    <location>
        <begin position="223"/>
        <end position="234"/>
    </location>
</feature>
<dbReference type="CDD" id="cd03702">
    <property type="entry name" value="IF2_mtIF2_II"/>
    <property type="match status" value="1"/>
</dbReference>
<feature type="binding site" evidence="8">
    <location>
        <begin position="437"/>
        <end position="440"/>
    </location>
    <ligand>
        <name>GTP</name>
        <dbReference type="ChEBI" id="CHEBI:37565"/>
    </ligand>
</feature>
<dbReference type="InterPro" id="IPR027417">
    <property type="entry name" value="P-loop_NTPase"/>
</dbReference>
<feature type="compositionally biased region" description="Basic and acidic residues" evidence="10">
    <location>
        <begin position="55"/>
        <end position="125"/>
    </location>
</feature>
<evidence type="ECO:0000259" key="11">
    <source>
        <dbReference type="PROSITE" id="PS51722"/>
    </source>
</evidence>
<dbReference type="SUPFAM" id="SSF52156">
    <property type="entry name" value="Initiation factor IF2/eIF5b, domain 3"/>
    <property type="match status" value="1"/>
</dbReference>
<evidence type="ECO:0000256" key="2">
    <source>
        <dbReference type="ARBA" id="ARBA00020675"/>
    </source>
</evidence>
<evidence type="ECO:0000256" key="6">
    <source>
        <dbReference type="ARBA" id="ARBA00023134"/>
    </source>
</evidence>
<feature type="region of interest" description="G-domain" evidence="8">
    <location>
        <begin position="331"/>
        <end position="479"/>
    </location>
</feature>
<dbReference type="GO" id="GO:0003924">
    <property type="term" value="F:GTPase activity"/>
    <property type="evidence" value="ECO:0007669"/>
    <property type="project" value="UniProtKB-UniRule"/>
</dbReference>
<gene>
    <name evidence="8 12" type="primary">infB</name>
    <name evidence="12" type="ORF">PUP29_01475</name>
</gene>
<dbReference type="Gene3D" id="3.40.50.10050">
    <property type="entry name" value="Translation initiation factor IF- 2, domain 3"/>
    <property type="match status" value="1"/>
</dbReference>
<evidence type="ECO:0000256" key="9">
    <source>
        <dbReference type="RuleBase" id="RU000644"/>
    </source>
</evidence>
<evidence type="ECO:0000313" key="12">
    <source>
        <dbReference type="EMBL" id="XCC62625.1"/>
    </source>
</evidence>
<dbReference type="CDD" id="cd03692">
    <property type="entry name" value="mtIF2_IVc"/>
    <property type="match status" value="1"/>
</dbReference>
<dbReference type="GO" id="GO:0005829">
    <property type="term" value="C:cytosol"/>
    <property type="evidence" value="ECO:0007669"/>
    <property type="project" value="TreeGrafter"/>
</dbReference>
<dbReference type="InterPro" id="IPR036925">
    <property type="entry name" value="TIF_IF2_dom3_sf"/>
</dbReference>
<feature type="binding site" evidence="8">
    <location>
        <begin position="383"/>
        <end position="387"/>
    </location>
    <ligand>
        <name>GTP</name>
        <dbReference type="ChEBI" id="CHEBI:37565"/>
    </ligand>
</feature>
<dbReference type="Pfam" id="PF11987">
    <property type="entry name" value="IF-2"/>
    <property type="match status" value="1"/>
</dbReference>
<comment type="function">
    <text evidence="7 8 9">One of the essential components for the initiation of protein synthesis. Protects formylmethionyl-tRNA from spontaneous hydrolysis and promotes its binding to the 30S ribosomal subunits. Also involved in the hydrolysis of GTP during the formation of the 70S ribosomal complex.</text>
</comment>
<comment type="subcellular location">
    <subcellularLocation>
        <location evidence="8">Cytoplasm</location>
    </subcellularLocation>
</comment>
<accession>A0AAU8A9Q8</accession>
<dbReference type="InterPro" id="IPR000178">
    <property type="entry name" value="TF_IF2_bacterial-like"/>
</dbReference>
<dbReference type="InterPro" id="IPR006847">
    <property type="entry name" value="IF2_N"/>
</dbReference>
<evidence type="ECO:0000256" key="4">
    <source>
        <dbReference type="ARBA" id="ARBA00022741"/>
    </source>
</evidence>
<feature type="compositionally biased region" description="Basic and acidic residues" evidence="10">
    <location>
        <begin position="133"/>
        <end position="174"/>
    </location>
</feature>
<feature type="binding site" evidence="8">
    <location>
        <begin position="337"/>
        <end position="344"/>
    </location>
    <ligand>
        <name>GTP</name>
        <dbReference type="ChEBI" id="CHEBI:37565"/>
    </ligand>
</feature>
<dbReference type="FunFam" id="3.40.50.300:FF:000019">
    <property type="entry name" value="Translation initiation factor IF-2"/>
    <property type="match status" value="1"/>
</dbReference>
<dbReference type="InterPro" id="IPR023115">
    <property type="entry name" value="TIF_IF2_dom3"/>
</dbReference>
<name>A0AAU8A9Q8_9FIRM</name>
<keyword evidence="8" id="KW-0963">Cytoplasm</keyword>
<dbReference type="InterPro" id="IPR053905">
    <property type="entry name" value="EF-G-like_DII"/>
</dbReference>
<dbReference type="PROSITE" id="PS51722">
    <property type="entry name" value="G_TR_2"/>
    <property type="match status" value="1"/>
</dbReference>
<keyword evidence="6 8" id="KW-0342">GTP-binding</keyword>
<keyword evidence="4 8" id="KW-0547">Nucleotide-binding</keyword>
<dbReference type="InterPro" id="IPR000795">
    <property type="entry name" value="T_Tr_GTP-bd_dom"/>
</dbReference>
<dbReference type="FunFam" id="3.40.50.10050:FF:000001">
    <property type="entry name" value="Translation initiation factor IF-2"/>
    <property type="match status" value="1"/>
</dbReference>
<dbReference type="InterPro" id="IPR009000">
    <property type="entry name" value="Transl_B-barrel_sf"/>
</dbReference>
<keyword evidence="3 8" id="KW-0396">Initiation factor</keyword>
<dbReference type="GO" id="GO:0003743">
    <property type="term" value="F:translation initiation factor activity"/>
    <property type="evidence" value="ECO:0007669"/>
    <property type="project" value="UniProtKB-UniRule"/>
</dbReference>
<dbReference type="PANTHER" id="PTHR43381:SF5">
    <property type="entry name" value="TR-TYPE G DOMAIN-CONTAINING PROTEIN"/>
    <property type="match status" value="1"/>
</dbReference>
<dbReference type="Gene3D" id="3.40.50.300">
    <property type="entry name" value="P-loop containing nucleotide triphosphate hydrolases"/>
    <property type="match status" value="1"/>
</dbReference>
<dbReference type="AlphaFoldDB" id="A0AAU8A9Q8"/>
<evidence type="ECO:0000256" key="7">
    <source>
        <dbReference type="ARBA" id="ARBA00025162"/>
    </source>
</evidence>
<evidence type="ECO:0000256" key="1">
    <source>
        <dbReference type="ARBA" id="ARBA00007733"/>
    </source>
</evidence>
<dbReference type="FunFam" id="2.40.30.10:FF:000008">
    <property type="entry name" value="Translation initiation factor IF-2"/>
    <property type="match status" value="1"/>
</dbReference>
<dbReference type="SUPFAM" id="SSF50447">
    <property type="entry name" value="Translation proteins"/>
    <property type="match status" value="2"/>
</dbReference>
<evidence type="ECO:0000256" key="8">
    <source>
        <dbReference type="HAMAP-Rule" id="MF_00100"/>
    </source>
</evidence>
<dbReference type="RefSeq" id="WP_353423637.1">
    <property type="nucleotide sequence ID" value="NZ_CP117826.1"/>
</dbReference>
<proteinExistence type="inferred from homology"/>
<feature type="compositionally biased region" description="Basic and acidic residues" evidence="10">
    <location>
        <begin position="187"/>
        <end position="214"/>
    </location>
</feature>
<organism evidence="12">
    <name type="scientific">Christensenella massiliensis</name>
    <dbReference type="NCBI Taxonomy" id="1805714"/>
    <lineage>
        <taxon>Bacteria</taxon>
        <taxon>Bacillati</taxon>
        <taxon>Bacillota</taxon>
        <taxon>Clostridia</taxon>
        <taxon>Christensenellales</taxon>
        <taxon>Christensenellaceae</taxon>
        <taxon>Christensenella</taxon>
    </lineage>
</organism>
<keyword evidence="5 8" id="KW-0648">Protein biosynthesis</keyword>
<dbReference type="EMBL" id="CP117826">
    <property type="protein sequence ID" value="XCC62625.1"/>
    <property type="molecule type" value="Genomic_DNA"/>
</dbReference>